<protein>
    <recommendedName>
        <fullName evidence="4">Tubulin polymerization-promoting protein family member 2</fullName>
    </recommendedName>
</protein>
<dbReference type="InterPro" id="IPR011992">
    <property type="entry name" value="EF-hand-dom_pair"/>
</dbReference>
<evidence type="ECO:0000256" key="1">
    <source>
        <dbReference type="ARBA" id="ARBA00010994"/>
    </source>
</evidence>
<dbReference type="SUPFAM" id="SSF47473">
    <property type="entry name" value="EF-hand"/>
    <property type="match status" value="1"/>
</dbReference>
<comment type="similarity">
    <text evidence="1">Belongs to the TPPP family.</text>
</comment>
<proteinExistence type="inferred from homology"/>
<name>A0ABN9M918_9NEOB</name>
<evidence type="ECO:0008006" key="4">
    <source>
        <dbReference type="Google" id="ProtNLM"/>
    </source>
</evidence>
<evidence type="ECO:0000313" key="2">
    <source>
        <dbReference type="EMBL" id="CAJ0959767.1"/>
    </source>
</evidence>
<sequence>MSSLVTCNLRLVTRCLPWLPGDLGIVGRWRAVCVTALQRPHSDAAAIGIVVYIAAASLNVTMSHELEKAFHKFAVYGSTKATGNEMTGKNFSKLCKECSIQEHGCTSTDVDIAFAKVKSKAAHAINYEQFKKAMELLSAKRFQRMPANEAIAAIHKLVEGKEPANMGTTVSAYCRLLFSAC</sequence>
<dbReference type="InterPro" id="IPR008907">
    <property type="entry name" value="TPP/p25"/>
</dbReference>
<dbReference type="EMBL" id="CAUEEQ010048468">
    <property type="protein sequence ID" value="CAJ0959767.1"/>
    <property type="molecule type" value="Genomic_DNA"/>
</dbReference>
<dbReference type="PANTHER" id="PTHR12932">
    <property type="entry name" value="P25 ALPHA-RELATED"/>
    <property type="match status" value="1"/>
</dbReference>
<evidence type="ECO:0000313" key="3">
    <source>
        <dbReference type="Proteomes" id="UP001176940"/>
    </source>
</evidence>
<keyword evidence="3" id="KW-1185">Reference proteome</keyword>
<dbReference type="Pfam" id="PF05517">
    <property type="entry name" value="p25-alpha"/>
    <property type="match status" value="1"/>
</dbReference>
<gene>
    <name evidence="2" type="ORF">RIMI_LOCUS16968643</name>
</gene>
<reference evidence="2" key="1">
    <citation type="submission" date="2023-07" db="EMBL/GenBank/DDBJ databases">
        <authorList>
            <person name="Stuckert A."/>
        </authorList>
    </citation>
    <scope>NUCLEOTIDE SEQUENCE</scope>
</reference>
<dbReference type="PANTHER" id="PTHR12932:SF21">
    <property type="entry name" value="TUBULIN POLYMERIZATION-PROMOTING PROTEIN FAMILY MEMBER 2"/>
    <property type="match status" value="1"/>
</dbReference>
<organism evidence="2 3">
    <name type="scientific">Ranitomeya imitator</name>
    <name type="common">mimic poison frog</name>
    <dbReference type="NCBI Taxonomy" id="111125"/>
    <lineage>
        <taxon>Eukaryota</taxon>
        <taxon>Metazoa</taxon>
        <taxon>Chordata</taxon>
        <taxon>Craniata</taxon>
        <taxon>Vertebrata</taxon>
        <taxon>Euteleostomi</taxon>
        <taxon>Amphibia</taxon>
        <taxon>Batrachia</taxon>
        <taxon>Anura</taxon>
        <taxon>Neobatrachia</taxon>
        <taxon>Hyloidea</taxon>
        <taxon>Dendrobatidae</taxon>
        <taxon>Dendrobatinae</taxon>
        <taxon>Ranitomeya</taxon>
    </lineage>
</organism>
<accession>A0ABN9M918</accession>
<comment type="caution">
    <text evidence="2">The sequence shown here is derived from an EMBL/GenBank/DDBJ whole genome shotgun (WGS) entry which is preliminary data.</text>
</comment>
<dbReference type="Gene3D" id="1.10.238.10">
    <property type="entry name" value="EF-hand"/>
    <property type="match status" value="1"/>
</dbReference>
<dbReference type="Proteomes" id="UP001176940">
    <property type="component" value="Unassembled WGS sequence"/>
</dbReference>